<protein>
    <submittedName>
        <fullName evidence="3">Fumarylacetoacetate hydrolase family protein</fullName>
    </submittedName>
</protein>
<name>A0A2K8KMH4_9GAMM</name>
<evidence type="ECO:0000256" key="1">
    <source>
        <dbReference type="ARBA" id="ARBA00010211"/>
    </source>
</evidence>
<organism evidence="3 4">
    <name type="scientific">Reinekea forsetii</name>
    <dbReference type="NCBI Taxonomy" id="1336806"/>
    <lineage>
        <taxon>Bacteria</taxon>
        <taxon>Pseudomonadati</taxon>
        <taxon>Pseudomonadota</taxon>
        <taxon>Gammaproteobacteria</taxon>
        <taxon>Oceanospirillales</taxon>
        <taxon>Saccharospirillaceae</taxon>
        <taxon>Reinekea</taxon>
    </lineage>
</organism>
<dbReference type="SUPFAM" id="SSF56529">
    <property type="entry name" value="FAH"/>
    <property type="match status" value="1"/>
</dbReference>
<evidence type="ECO:0000313" key="4">
    <source>
        <dbReference type="Proteomes" id="UP000229757"/>
    </source>
</evidence>
<keyword evidence="3" id="KW-0378">Hydrolase</keyword>
<dbReference type="InterPro" id="IPR051121">
    <property type="entry name" value="FAH"/>
</dbReference>
<dbReference type="KEGG" id="rfo:REIFOR_00744"/>
<dbReference type="OrthoDB" id="9779415at2"/>
<dbReference type="PANTHER" id="PTHR42796">
    <property type="entry name" value="FUMARYLACETOACETATE HYDROLASE DOMAIN-CONTAINING PROTEIN 2A-RELATED"/>
    <property type="match status" value="1"/>
</dbReference>
<proteinExistence type="inferred from homology"/>
<dbReference type="PANTHER" id="PTHR42796:SF7">
    <property type="entry name" value="2-DEHYDRO-3-DEOXY-D-ARABINONATE DEHYDRATASE"/>
    <property type="match status" value="1"/>
</dbReference>
<dbReference type="Proteomes" id="UP000229757">
    <property type="component" value="Chromosome"/>
</dbReference>
<dbReference type="AlphaFoldDB" id="A0A2K8KMH4"/>
<keyword evidence="4" id="KW-1185">Reference proteome</keyword>
<dbReference type="GO" id="GO:0046872">
    <property type="term" value="F:metal ion binding"/>
    <property type="evidence" value="ECO:0007669"/>
    <property type="project" value="UniProtKB-KW"/>
</dbReference>
<dbReference type="EMBL" id="CP011797">
    <property type="protein sequence ID" value="ATX75912.1"/>
    <property type="molecule type" value="Genomic_DNA"/>
</dbReference>
<comment type="similarity">
    <text evidence="1">Belongs to the FAH family.</text>
</comment>
<evidence type="ECO:0000313" key="3">
    <source>
        <dbReference type="EMBL" id="ATX75912.1"/>
    </source>
</evidence>
<sequence>MKNRIIPESSGFFVGRVWNPKAQGPSVVFIHDNEVLDITSKTVPTLSALFELQDPIQYLQDNIAKAESLGSLNSLAASSQNQDSTEFKLLAPCDLQAIKACGVTFAQSMLERVIEEQAGGDAEKAKSIRNIVLGVVGDSLSNIVPGSVTSEELKKTLQEQGMWSQYLEVGIGPYAEVFTKSQPMSSVTYGDDVGIHPESHWNNPEPEIVLAVNSRGQTVGATLGNDVNLRDFEGRSALLLGKAKDNNASCSIGPFVRMFDANYTIDNVRSSEVYLEVTGSDGFRMNGVSSMNQISRDPLNLVKQTMGENHQYPDGIMLFLGTLFAPTQDRGDSGAGFTHKIYDEVTISNTELGSLVNRVNYTNACPPWRFGISALIKNLSQRNLI</sequence>
<evidence type="ECO:0000256" key="2">
    <source>
        <dbReference type="ARBA" id="ARBA00022723"/>
    </source>
</evidence>
<keyword evidence="2" id="KW-0479">Metal-binding</keyword>
<dbReference type="InterPro" id="IPR036663">
    <property type="entry name" value="Fumarylacetoacetase_C_sf"/>
</dbReference>
<accession>A0A2K8KMH4</accession>
<dbReference type="Gene3D" id="3.90.850.10">
    <property type="entry name" value="Fumarylacetoacetase-like, C-terminal domain"/>
    <property type="match status" value="1"/>
</dbReference>
<gene>
    <name evidence="3" type="ORF">REIFOR_00744</name>
</gene>
<dbReference type="GO" id="GO:0016787">
    <property type="term" value="F:hydrolase activity"/>
    <property type="evidence" value="ECO:0007669"/>
    <property type="project" value="UniProtKB-KW"/>
</dbReference>
<reference evidence="3 4" key="1">
    <citation type="journal article" date="2017" name="Environ. Microbiol.">
        <title>Genomic and physiological analyses of 'Reinekea forsetii' reveal a versatile opportunistic lifestyle during spring algae blooms.</title>
        <authorList>
            <person name="Avci B."/>
            <person name="Hahnke R.L."/>
            <person name="Chafee M."/>
            <person name="Fischer T."/>
            <person name="Gruber-Vodicka H."/>
            <person name="Tegetmeyer H.E."/>
            <person name="Harder J."/>
            <person name="Fuchs B.M."/>
            <person name="Amann R.I."/>
            <person name="Teeling H."/>
        </authorList>
    </citation>
    <scope>NUCLEOTIDE SEQUENCE [LARGE SCALE GENOMIC DNA]</scope>
    <source>
        <strain evidence="3 4">Hel1_31_D35</strain>
    </source>
</reference>
<dbReference type="RefSeq" id="WP_100256290.1">
    <property type="nucleotide sequence ID" value="NZ_CP011797.1"/>
</dbReference>